<feature type="transmembrane region" description="Helical" evidence="1">
    <location>
        <begin position="79"/>
        <end position="102"/>
    </location>
</feature>
<sequence>MKLLRRPDWLDELHGLLLVGLVVTGLATVVGVVAILSGQPVPAEVTIDGAITATPPAGISLGSSIAVDILHPSAAQTGWALVAMLPRQLLILAALTMLWRLVGRARRTDPFGPGMAAGFHRLGLLLVLGGPVVWILDFVARNRLSDSVGAGGTYAVLDFVVPLAWGFGGFAAFAIGEILRRGRALRVELDGVV</sequence>
<gene>
    <name evidence="2" type="ORF">BJY16_006128</name>
</gene>
<organism evidence="2 3">
    <name type="scientific">Actinoplanes octamycinicus</name>
    <dbReference type="NCBI Taxonomy" id="135948"/>
    <lineage>
        <taxon>Bacteria</taxon>
        <taxon>Bacillati</taxon>
        <taxon>Actinomycetota</taxon>
        <taxon>Actinomycetes</taxon>
        <taxon>Micromonosporales</taxon>
        <taxon>Micromonosporaceae</taxon>
        <taxon>Actinoplanes</taxon>
    </lineage>
</organism>
<accession>A0A7W7MA49</accession>
<keyword evidence="1" id="KW-0812">Transmembrane</keyword>
<feature type="transmembrane region" description="Helical" evidence="1">
    <location>
        <begin position="12"/>
        <end position="36"/>
    </location>
</feature>
<dbReference type="InterPro" id="IPR021354">
    <property type="entry name" value="DUF2975"/>
</dbReference>
<dbReference type="Proteomes" id="UP000546162">
    <property type="component" value="Unassembled WGS sequence"/>
</dbReference>
<feature type="transmembrane region" description="Helical" evidence="1">
    <location>
        <begin position="152"/>
        <end position="176"/>
    </location>
</feature>
<comment type="caution">
    <text evidence="2">The sequence shown here is derived from an EMBL/GenBank/DDBJ whole genome shotgun (WGS) entry which is preliminary data.</text>
</comment>
<protein>
    <recommendedName>
        <fullName evidence="4">DUF2975 family protein</fullName>
    </recommendedName>
</protein>
<dbReference type="RefSeq" id="WP_185043008.1">
    <property type="nucleotide sequence ID" value="NZ_BAABFG010000005.1"/>
</dbReference>
<reference evidence="2 3" key="1">
    <citation type="submission" date="2020-08" db="EMBL/GenBank/DDBJ databases">
        <title>Sequencing the genomes of 1000 actinobacteria strains.</title>
        <authorList>
            <person name="Klenk H.-P."/>
        </authorList>
    </citation>
    <scope>NUCLEOTIDE SEQUENCE [LARGE SCALE GENOMIC DNA]</scope>
    <source>
        <strain evidence="2 3">DSM 45809</strain>
    </source>
</reference>
<dbReference type="Pfam" id="PF11188">
    <property type="entry name" value="DUF2975"/>
    <property type="match status" value="1"/>
</dbReference>
<evidence type="ECO:0000256" key="1">
    <source>
        <dbReference type="SAM" id="Phobius"/>
    </source>
</evidence>
<evidence type="ECO:0008006" key="4">
    <source>
        <dbReference type="Google" id="ProtNLM"/>
    </source>
</evidence>
<evidence type="ECO:0000313" key="3">
    <source>
        <dbReference type="Proteomes" id="UP000546162"/>
    </source>
</evidence>
<keyword evidence="3" id="KW-1185">Reference proteome</keyword>
<evidence type="ECO:0000313" key="2">
    <source>
        <dbReference type="EMBL" id="MBB4742669.1"/>
    </source>
</evidence>
<feature type="transmembrane region" description="Helical" evidence="1">
    <location>
        <begin position="122"/>
        <end position="140"/>
    </location>
</feature>
<name>A0A7W7MA49_9ACTN</name>
<dbReference type="EMBL" id="JACHNB010000001">
    <property type="protein sequence ID" value="MBB4742669.1"/>
    <property type="molecule type" value="Genomic_DNA"/>
</dbReference>
<proteinExistence type="predicted"/>
<keyword evidence="1" id="KW-1133">Transmembrane helix</keyword>
<dbReference type="AlphaFoldDB" id="A0A7W7MA49"/>
<keyword evidence="1" id="KW-0472">Membrane</keyword>